<sequence length="96" mass="11039">MVTSIGSAVERRIRIEVRFRVGTIQKMKEPILLHMGWDVSGNNDGNRISSVRNPLTNIDFEVKKFNKNFYLFAVLGEGEADTVKRDEKEKGKRQVE</sequence>
<dbReference type="EMBL" id="BGZK01000764">
    <property type="protein sequence ID" value="GBP59541.1"/>
    <property type="molecule type" value="Genomic_DNA"/>
</dbReference>
<name>A0A4C1X6Y2_EUMVA</name>
<keyword evidence="2" id="KW-1185">Reference proteome</keyword>
<evidence type="ECO:0000313" key="1">
    <source>
        <dbReference type="EMBL" id="GBP59541.1"/>
    </source>
</evidence>
<accession>A0A4C1X6Y2</accession>
<gene>
    <name evidence="1" type="ORF">EVAR_83260_1</name>
</gene>
<dbReference type="Proteomes" id="UP000299102">
    <property type="component" value="Unassembled WGS sequence"/>
</dbReference>
<reference evidence="1 2" key="1">
    <citation type="journal article" date="2019" name="Commun. Biol.">
        <title>The bagworm genome reveals a unique fibroin gene that provides high tensile strength.</title>
        <authorList>
            <person name="Kono N."/>
            <person name="Nakamura H."/>
            <person name="Ohtoshi R."/>
            <person name="Tomita M."/>
            <person name="Numata K."/>
            <person name="Arakawa K."/>
        </authorList>
    </citation>
    <scope>NUCLEOTIDE SEQUENCE [LARGE SCALE GENOMIC DNA]</scope>
</reference>
<protein>
    <submittedName>
        <fullName evidence="1">Uncharacterized protein</fullName>
    </submittedName>
</protein>
<evidence type="ECO:0000313" key="2">
    <source>
        <dbReference type="Proteomes" id="UP000299102"/>
    </source>
</evidence>
<organism evidence="1 2">
    <name type="scientific">Eumeta variegata</name>
    <name type="common">Bagworm moth</name>
    <name type="synonym">Eumeta japonica</name>
    <dbReference type="NCBI Taxonomy" id="151549"/>
    <lineage>
        <taxon>Eukaryota</taxon>
        <taxon>Metazoa</taxon>
        <taxon>Ecdysozoa</taxon>
        <taxon>Arthropoda</taxon>
        <taxon>Hexapoda</taxon>
        <taxon>Insecta</taxon>
        <taxon>Pterygota</taxon>
        <taxon>Neoptera</taxon>
        <taxon>Endopterygota</taxon>
        <taxon>Lepidoptera</taxon>
        <taxon>Glossata</taxon>
        <taxon>Ditrysia</taxon>
        <taxon>Tineoidea</taxon>
        <taxon>Psychidae</taxon>
        <taxon>Oiketicinae</taxon>
        <taxon>Eumeta</taxon>
    </lineage>
</organism>
<comment type="caution">
    <text evidence="1">The sequence shown here is derived from an EMBL/GenBank/DDBJ whole genome shotgun (WGS) entry which is preliminary data.</text>
</comment>
<proteinExistence type="predicted"/>
<dbReference type="AlphaFoldDB" id="A0A4C1X6Y2"/>